<accession>A0A841DAL4</accession>
<organism evidence="5 6">
    <name type="scientific">Planomonospora venezuelensis</name>
    <dbReference type="NCBI Taxonomy" id="1999"/>
    <lineage>
        <taxon>Bacteria</taxon>
        <taxon>Bacillati</taxon>
        <taxon>Actinomycetota</taxon>
        <taxon>Actinomycetes</taxon>
        <taxon>Streptosporangiales</taxon>
        <taxon>Streptosporangiaceae</taxon>
        <taxon>Planomonospora</taxon>
    </lineage>
</organism>
<dbReference type="InterPro" id="IPR036388">
    <property type="entry name" value="WH-like_DNA-bd_sf"/>
</dbReference>
<keyword evidence="3" id="KW-0804">Transcription</keyword>
<sequence>MTPGDRDGLAAALELVGQRWALLIVRSLLGGAKRYGDLQRELGAPTNILATRLRELHAADILYRVPLAHNVLAYALTERGAALRESIDALTRWGEGEQR</sequence>
<name>A0A841DAL4_PLAVE</name>
<dbReference type="PANTHER" id="PTHR33204:SF18">
    <property type="entry name" value="TRANSCRIPTIONAL REGULATORY PROTEIN"/>
    <property type="match status" value="1"/>
</dbReference>
<keyword evidence="2 5" id="KW-0238">DNA-binding</keyword>
<dbReference type="RefSeq" id="WP_184947730.1">
    <property type="nucleotide sequence ID" value="NZ_BAAAWZ010000004.1"/>
</dbReference>
<dbReference type="PANTHER" id="PTHR33204">
    <property type="entry name" value="TRANSCRIPTIONAL REGULATOR, MARR FAMILY"/>
    <property type="match status" value="1"/>
</dbReference>
<gene>
    <name evidence="5" type="ORF">FHS22_006352</name>
</gene>
<dbReference type="AlphaFoldDB" id="A0A841DAL4"/>
<keyword evidence="1" id="KW-0805">Transcription regulation</keyword>
<evidence type="ECO:0000256" key="2">
    <source>
        <dbReference type="ARBA" id="ARBA00023125"/>
    </source>
</evidence>
<evidence type="ECO:0000313" key="6">
    <source>
        <dbReference type="Proteomes" id="UP000562352"/>
    </source>
</evidence>
<keyword evidence="6" id="KW-1185">Reference proteome</keyword>
<protein>
    <submittedName>
        <fullName evidence="5">DNA-binding HxlR family transcriptional regulator</fullName>
    </submittedName>
</protein>
<dbReference type="EMBL" id="JACHJJ010000028">
    <property type="protein sequence ID" value="MBB5967050.1"/>
    <property type="molecule type" value="Genomic_DNA"/>
</dbReference>
<evidence type="ECO:0000313" key="5">
    <source>
        <dbReference type="EMBL" id="MBB5967050.1"/>
    </source>
</evidence>
<dbReference type="InterPro" id="IPR036390">
    <property type="entry name" value="WH_DNA-bd_sf"/>
</dbReference>
<dbReference type="Gene3D" id="1.10.10.10">
    <property type="entry name" value="Winged helix-like DNA-binding domain superfamily/Winged helix DNA-binding domain"/>
    <property type="match status" value="1"/>
</dbReference>
<dbReference type="GO" id="GO:0003677">
    <property type="term" value="F:DNA binding"/>
    <property type="evidence" value="ECO:0007669"/>
    <property type="project" value="UniProtKB-KW"/>
</dbReference>
<dbReference type="Proteomes" id="UP000562352">
    <property type="component" value="Unassembled WGS sequence"/>
</dbReference>
<evidence type="ECO:0000259" key="4">
    <source>
        <dbReference type="PROSITE" id="PS51118"/>
    </source>
</evidence>
<feature type="domain" description="HTH hxlR-type" evidence="4">
    <location>
        <begin position="2"/>
        <end position="99"/>
    </location>
</feature>
<comment type="caution">
    <text evidence="5">The sequence shown here is derived from an EMBL/GenBank/DDBJ whole genome shotgun (WGS) entry which is preliminary data.</text>
</comment>
<evidence type="ECO:0000256" key="1">
    <source>
        <dbReference type="ARBA" id="ARBA00023015"/>
    </source>
</evidence>
<dbReference type="PROSITE" id="PS51118">
    <property type="entry name" value="HTH_HXLR"/>
    <property type="match status" value="1"/>
</dbReference>
<proteinExistence type="predicted"/>
<reference evidence="5 6" key="1">
    <citation type="submission" date="2020-08" db="EMBL/GenBank/DDBJ databases">
        <title>Genomic Encyclopedia of Type Strains, Phase III (KMG-III): the genomes of soil and plant-associated and newly described type strains.</title>
        <authorList>
            <person name="Whitman W."/>
        </authorList>
    </citation>
    <scope>NUCLEOTIDE SEQUENCE [LARGE SCALE GENOMIC DNA]</scope>
    <source>
        <strain evidence="5 6">CECT 3303</strain>
    </source>
</reference>
<evidence type="ECO:0000256" key="3">
    <source>
        <dbReference type="ARBA" id="ARBA00023163"/>
    </source>
</evidence>
<dbReference type="InterPro" id="IPR002577">
    <property type="entry name" value="HTH_HxlR"/>
</dbReference>
<dbReference type="SUPFAM" id="SSF46785">
    <property type="entry name" value="Winged helix' DNA-binding domain"/>
    <property type="match status" value="1"/>
</dbReference>
<dbReference type="Pfam" id="PF01638">
    <property type="entry name" value="HxlR"/>
    <property type="match status" value="1"/>
</dbReference>